<feature type="domain" description="M23ase beta-sheet core" evidence="1">
    <location>
        <begin position="24"/>
        <end position="117"/>
    </location>
</feature>
<evidence type="ECO:0000313" key="2">
    <source>
        <dbReference type="EMBL" id="PMC54607.1"/>
    </source>
</evidence>
<reference evidence="2 3" key="1">
    <citation type="submission" date="2017-09" db="EMBL/GenBank/DDBJ databases">
        <title>Bacterial strain isolated from the female urinary microbiota.</title>
        <authorList>
            <person name="Thomas-White K."/>
            <person name="Kumar N."/>
            <person name="Forster S."/>
            <person name="Putonti C."/>
            <person name="Lawley T."/>
            <person name="Wolfe A.J."/>
        </authorList>
    </citation>
    <scope>NUCLEOTIDE SEQUENCE [LARGE SCALE GENOMIC DNA]</scope>
    <source>
        <strain evidence="2 3">UMB0411</strain>
    </source>
</reference>
<dbReference type="EMBL" id="PNGY01000001">
    <property type="protein sequence ID" value="PMC54607.1"/>
    <property type="molecule type" value="Genomic_DNA"/>
</dbReference>
<proteinExistence type="predicted"/>
<dbReference type="InterPro" id="IPR011055">
    <property type="entry name" value="Dup_hybrid_motif"/>
</dbReference>
<dbReference type="Pfam" id="PF01551">
    <property type="entry name" value="Peptidase_M23"/>
    <property type="match status" value="1"/>
</dbReference>
<dbReference type="InterPro" id="IPR050570">
    <property type="entry name" value="Cell_wall_metabolism_enzyme"/>
</dbReference>
<organism evidence="2 3">
    <name type="scientific">Gardnerella swidsinskii</name>
    <dbReference type="NCBI Taxonomy" id="2792979"/>
    <lineage>
        <taxon>Bacteria</taxon>
        <taxon>Bacillati</taxon>
        <taxon>Actinomycetota</taxon>
        <taxon>Actinomycetes</taxon>
        <taxon>Bifidobacteriales</taxon>
        <taxon>Bifidobacteriaceae</taxon>
        <taxon>Gardnerella</taxon>
    </lineage>
</organism>
<dbReference type="AlphaFoldDB" id="A0A9X7I8V7"/>
<dbReference type="GO" id="GO:0004222">
    <property type="term" value="F:metalloendopeptidase activity"/>
    <property type="evidence" value="ECO:0007669"/>
    <property type="project" value="TreeGrafter"/>
</dbReference>
<evidence type="ECO:0000259" key="1">
    <source>
        <dbReference type="Pfam" id="PF01551"/>
    </source>
</evidence>
<sequence>MQWPVKPAQIVKAFNPPPKPWMAGHRGVDLAASTGTPLFAPADGVISFAGKVAGKSVVTIRHGELTSTFEPAVTKFSVGVFVKKGQNFAHVEGDSDHCGTTCVQWGLKRKNRTYVNPERMTVKRRIVLKPVE</sequence>
<dbReference type="Gene3D" id="2.70.70.10">
    <property type="entry name" value="Glucose Permease (Domain IIA)"/>
    <property type="match status" value="1"/>
</dbReference>
<dbReference type="PANTHER" id="PTHR21666:SF270">
    <property type="entry name" value="MUREIN HYDROLASE ACTIVATOR ENVC"/>
    <property type="match status" value="1"/>
</dbReference>
<dbReference type="PANTHER" id="PTHR21666">
    <property type="entry name" value="PEPTIDASE-RELATED"/>
    <property type="match status" value="1"/>
</dbReference>
<protein>
    <submittedName>
        <fullName evidence="2">M23 family peptidase</fullName>
    </submittedName>
</protein>
<dbReference type="SUPFAM" id="SSF51261">
    <property type="entry name" value="Duplicated hybrid motif"/>
    <property type="match status" value="1"/>
</dbReference>
<gene>
    <name evidence="2" type="ORF">CJ213_00150</name>
</gene>
<dbReference type="CDD" id="cd12797">
    <property type="entry name" value="M23_peptidase"/>
    <property type="match status" value="1"/>
</dbReference>
<comment type="caution">
    <text evidence="2">The sequence shown here is derived from an EMBL/GenBank/DDBJ whole genome shotgun (WGS) entry which is preliminary data.</text>
</comment>
<dbReference type="InterPro" id="IPR016047">
    <property type="entry name" value="M23ase_b-sheet_dom"/>
</dbReference>
<accession>A0A9X7I8V7</accession>
<name>A0A9X7I8V7_9BIFI</name>
<evidence type="ECO:0000313" key="3">
    <source>
        <dbReference type="Proteomes" id="UP000235293"/>
    </source>
</evidence>
<dbReference type="Proteomes" id="UP000235293">
    <property type="component" value="Unassembled WGS sequence"/>
</dbReference>